<reference evidence="6" key="1">
    <citation type="submission" date="2016-11" db="EMBL/GenBank/DDBJ databases">
        <authorList>
            <person name="Varghese N."/>
            <person name="Submissions S."/>
        </authorList>
    </citation>
    <scope>NUCLEOTIDE SEQUENCE [LARGE SCALE GENOMIC DNA]</scope>
    <source>
        <strain evidence="6">DSM 17539</strain>
    </source>
</reference>
<keyword evidence="2 4" id="KW-0479">Metal-binding</keyword>
<dbReference type="AlphaFoldDB" id="A0A1M5GFS1"/>
<keyword evidence="6" id="KW-1185">Reference proteome</keyword>
<evidence type="ECO:0000256" key="4">
    <source>
        <dbReference type="PIRSR" id="PIRSR004846-1"/>
    </source>
</evidence>
<sequence length="262" mass="28663">MFNVQRIIKGCNWRWLGAMLLIFIFVGCQKNHNRKIVIATAANMESTMVALTNAYTLKSGVECEIIVGSSGKLTAQIMEGAPYDIFVAANMKYPQAIYDGGKAKNAPKVYAKGKLVLWSMMENITVSIDALSDPALEHIALANPKTAPYGVAAQEVLIHYGLNEILAPKLVFGESVGQTDQFIISKAAQIGFTALSTVLSPELKGKGSWIIIDPSLYSNINQGVVLVNRKEETNQDAQGYYNFLFSVEAKGILKEFGYLVDE</sequence>
<proteinExistence type="inferred from homology"/>
<dbReference type="PANTHER" id="PTHR30632">
    <property type="entry name" value="MOLYBDATE-BINDING PERIPLASMIC PROTEIN"/>
    <property type="match status" value="1"/>
</dbReference>
<feature type="binding site" evidence="4">
    <location>
        <position position="176"/>
    </location>
    <ligand>
        <name>molybdate</name>
        <dbReference type="ChEBI" id="CHEBI:36264"/>
    </ligand>
</feature>
<accession>A0A1M5GFS1</accession>
<keyword evidence="4" id="KW-0500">Molybdenum</keyword>
<dbReference type="Proteomes" id="UP000184406">
    <property type="component" value="Unassembled WGS sequence"/>
</dbReference>
<evidence type="ECO:0000313" key="6">
    <source>
        <dbReference type="Proteomes" id="UP000184406"/>
    </source>
</evidence>
<dbReference type="Gene3D" id="3.40.190.10">
    <property type="entry name" value="Periplasmic binding protein-like II"/>
    <property type="match status" value="2"/>
</dbReference>
<dbReference type="EMBL" id="FQUX01000011">
    <property type="protein sequence ID" value="SHG02539.1"/>
    <property type="molecule type" value="Genomic_DNA"/>
</dbReference>
<keyword evidence="3" id="KW-0732">Signal</keyword>
<dbReference type="GO" id="GO:0030973">
    <property type="term" value="F:molybdate ion binding"/>
    <property type="evidence" value="ECO:0007669"/>
    <property type="project" value="InterPro"/>
</dbReference>
<feature type="binding site" evidence="4">
    <location>
        <position position="70"/>
    </location>
    <ligand>
        <name>molybdate</name>
        <dbReference type="ChEBI" id="CHEBI:36264"/>
    </ligand>
</feature>
<evidence type="ECO:0000256" key="1">
    <source>
        <dbReference type="ARBA" id="ARBA00009175"/>
    </source>
</evidence>
<evidence type="ECO:0000256" key="3">
    <source>
        <dbReference type="ARBA" id="ARBA00022729"/>
    </source>
</evidence>
<dbReference type="NCBIfam" id="TIGR01256">
    <property type="entry name" value="modA"/>
    <property type="match status" value="1"/>
</dbReference>
<comment type="similarity">
    <text evidence="1">Belongs to the bacterial solute-binding protein ModA family.</text>
</comment>
<organism evidence="5 6">
    <name type="scientific">Arenibacter palladensis</name>
    <dbReference type="NCBI Taxonomy" id="237373"/>
    <lineage>
        <taxon>Bacteria</taxon>
        <taxon>Pseudomonadati</taxon>
        <taxon>Bacteroidota</taxon>
        <taxon>Flavobacteriia</taxon>
        <taxon>Flavobacteriales</taxon>
        <taxon>Flavobacteriaceae</taxon>
        <taxon>Arenibacter</taxon>
    </lineage>
</organism>
<evidence type="ECO:0000256" key="2">
    <source>
        <dbReference type="ARBA" id="ARBA00022723"/>
    </source>
</evidence>
<dbReference type="GO" id="GO:0046872">
    <property type="term" value="F:metal ion binding"/>
    <property type="evidence" value="ECO:0007669"/>
    <property type="project" value="UniProtKB-KW"/>
</dbReference>
<evidence type="ECO:0000313" key="5">
    <source>
        <dbReference type="EMBL" id="SHG02539.1"/>
    </source>
</evidence>
<dbReference type="GO" id="GO:0015689">
    <property type="term" value="P:molybdate ion transport"/>
    <property type="evidence" value="ECO:0007669"/>
    <property type="project" value="InterPro"/>
</dbReference>
<dbReference type="Pfam" id="PF13531">
    <property type="entry name" value="SBP_bac_11"/>
    <property type="match status" value="1"/>
</dbReference>
<dbReference type="InterPro" id="IPR050682">
    <property type="entry name" value="ModA/WtpA"/>
</dbReference>
<gene>
    <name evidence="5" type="ORF">SAMN03080594_11141</name>
</gene>
<protein>
    <submittedName>
        <fullName evidence="5">Molybdate transport system substrate-binding protein</fullName>
    </submittedName>
</protein>
<dbReference type="RefSeq" id="WP_084532715.1">
    <property type="nucleotide sequence ID" value="NZ_FQUX01000011.1"/>
</dbReference>
<dbReference type="PANTHER" id="PTHR30632:SF14">
    <property type="entry name" value="TUNGSTATE_MOLYBDATE_CHROMATE-BINDING PROTEIN MODA"/>
    <property type="match status" value="1"/>
</dbReference>
<dbReference type="SUPFAM" id="SSF53850">
    <property type="entry name" value="Periplasmic binding protein-like II"/>
    <property type="match status" value="1"/>
</dbReference>
<dbReference type="PIRSF" id="PIRSF004846">
    <property type="entry name" value="ModA"/>
    <property type="match status" value="1"/>
</dbReference>
<name>A0A1M5GFS1_9FLAO</name>
<dbReference type="CDD" id="cd13539">
    <property type="entry name" value="PBP2_AvModA"/>
    <property type="match status" value="1"/>
</dbReference>
<dbReference type="PROSITE" id="PS51257">
    <property type="entry name" value="PROKAR_LIPOPROTEIN"/>
    <property type="match status" value="1"/>
</dbReference>
<dbReference type="InterPro" id="IPR005950">
    <property type="entry name" value="ModA"/>
</dbReference>
<dbReference type="InterPro" id="IPR044084">
    <property type="entry name" value="AvModA-like_subst-bd"/>
</dbReference>